<keyword evidence="2" id="KW-1003">Cell membrane</keyword>
<dbReference type="Proteomes" id="UP000408482">
    <property type="component" value="Unassembled WGS sequence"/>
</dbReference>
<evidence type="ECO:0000313" key="8">
    <source>
        <dbReference type="EMBL" id="VUX29524.1"/>
    </source>
</evidence>
<organism evidence="8 9">
    <name type="scientific">Blautia luti</name>
    <dbReference type="NCBI Taxonomy" id="89014"/>
    <lineage>
        <taxon>Bacteria</taxon>
        <taxon>Bacillati</taxon>
        <taxon>Bacillota</taxon>
        <taxon>Clostridia</taxon>
        <taxon>Lachnospirales</taxon>
        <taxon>Lachnospiraceae</taxon>
        <taxon>Blautia</taxon>
    </lineage>
</organism>
<reference evidence="8 9" key="1">
    <citation type="submission" date="2019-07" db="EMBL/GenBank/DDBJ databases">
        <authorList>
            <person name="Hibberd C M."/>
            <person name="Gehrig L. J."/>
            <person name="Chang H.-W."/>
            <person name="Venkatesh S."/>
        </authorList>
    </citation>
    <scope>NUCLEOTIDE SEQUENCE [LARGE SCALE GENOMIC DNA]</scope>
    <source>
        <strain evidence="8">Blautia_luti_SSTS_Bg7063</strain>
    </source>
</reference>
<keyword evidence="4 6" id="KW-1133">Transmembrane helix</keyword>
<dbReference type="PANTHER" id="PTHR30572">
    <property type="entry name" value="MEMBRANE COMPONENT OF TRANSPORTER-RELATED"/>
    <property type="match status" value="1"/>
</dbReference>
<evidence type="ECO:0000256" key="6">
    <source>
        <dbReference type="SAM" id="Phobius"/>
    </source>
</evidence>
<evidence type="ECO:0000259" key="7">
    <source>
        <dbReference type="Pfam" id="PF02687"/>
    </source>
</evidence>
<evidence type="ECO:0000256" key="2">
    <source>
        <dbReference type="ARBA" id="ARBA00022475"/>
    </source>
</evidence>
<evidence type="ECO:0000256" key="3">
    <source>
        <dbReference type="ARBA" id="ARBA00022692"/>
    </source>
</evidence>
<accession>A0A564VAE8</accession>
<feature type="domain" description="ABC3 transporter permease C-terminal" evidence="7">
    <location>
        <begin position="308"/>
        <end position="456"/>
    </location>
</feature>
<sequence>MNFMKRAFLYVSRKRGKSILLFFILLILSTFVLTGLSIGSASKQAQKNLRQNIGGSFNIDVNYSDSNPYYHEEESENEDGSSDLLMYSTEQVTSKMVENIRNISGVKFCDATTESLINFDKLLPFAGTVPLDESLSHCVKSIGVWRSEEQNFFTSGKVQLIEGRHILDNDIHKVIVCKDLAEKNNLKLGDSLIVTNENGKQLAFEIVGLFHAQKLEKIGESIPTYDKIQNLIFTDIESIVELENSVAVQGFDTVKVTVNDPKDIEKIIEQVKHLPDYKENVYNIYANDEVYKNTAISLENLDTLVIGLLLVIIIASVIVLSLILTLWGKERIHETGVLLSIGIKKSSILGQYLIEVLMIAILAFTLSFVTSNMISGNIANTLLQQNTKNEKQQLSTQEDHTEMKSLDFSVSEDSESAIPDIKVEITLPDILQLYTIGFSIIFISVTISSISVMRLKPREILARMS</sequence>
<protein>
    <submittedName>
        <fullName evidence="8">FtsX-like permease family protein</fullName>
    </submittedName>
</protein>
<dbReference type="Pfam" id="PF02687">
    <property type="entry name" value="FtsX"/>
    <property type="match status" value="1"/>
</dbReference>
<keyword evidence="3 6" id="KW-0812">Transmembrane</keyword>
<evidence type="ECO:0000256" key="1">
    <source>
        <dbReference type="ARBA" id="ARBA00004651"/>
    </source>
</evidence>
<dbReference type="PANTHER" id="PTHR30572:SF9">
    <property type="entry name" value="ABC TRANSPORTER PERMEASE PROTEIN"/>
    <property type="match status" value="1"/>
</dbReference>
<dbReference type="AlphaFoldDB" id="A0A564VAE8"/>
<evidence type="ECO:0000256" key="4">
    <source>
        <dbReference type="ARBA" id="ARBA00022989"/>
    </source>
</evidence>
<name>A0A564VAE8_9FIRM</name>
<gene>
    <name evidence="8" type="ORF">RSSSTS7063_01952</name>
</gene>
<dbReference type="GO" id="GO:0005886">
    <property type="term" value="C:plasma membrane"/>
    <property type="evidence" value="ECO:0007669"/>
    <property type="project" value="UniProtKB-SubCell"/>
</dbReference>
<keyword evidence="5 6" id="KW-0472">Membrane</keyword>
<evidence type="ECO:0000313" key="9">
    <source>
        <dbReference type="Proteomes" id="UP000408482"/>
    </source>
</evidence>
<dbReference type="InterPro" id="IPR003838">
    <property type="entry name" value="ABC3_permease_C"/>
</dbReference>
<feature type="transmembrane region" description="Helical" evidence="6">
    <location>
        <begin position="433"/>
        <end position="455"/>
    </location>
</feature>
<feature type="transmembrane region" description="Helical" evidence="6">
    <location>
        <begin position="348"/>
        <end position="369"/>
    </location>
</feature>
<feature type="transmembrane region" description="Helical" evidence="6">
    <location>
        <begin position="304"/>
        <end position="327"/>
    </location>
</feature>
<proteinExistence type="predicted"/>
<evidence type="ECO:0000256" key="5">
    <source>
        <dbReference type="ARBA" id="ARBA00023136"/>
    </source>
</evidence>
<dbReference type="EMBL" id="CABHNW010000003">
    <property type="protein sequence ID" value="VUX29524.1"/>
    <property type="molecule type" value="Genomic_DNA"/>
</dbReference>
<keyword evidence="9" id="KW-1185">Reference proteome</keyword>
<dbReference type="RefSeq" id="WP_144092065.1">
    <property type="nucleotide sequence ID" value="NZ_CABHMX010000021.1"/>
</dbReference>
<comment type="subcellular location">
    <subcellularLocation>
        <location evidence="1">Cell membrane</location>
        <topology evidence="1">Multi-pass membrane protein</topology>
    </subcellularLocation>
</comment>
<dbReference type="InterPro" id="IPR050250">
    <property type="entry name" value="Macrolide_Exporter_MacB"/>
</dbReference>
<dbReference type="GO" id="GO:0022857">
    <property type="term" value="F:transmembrane transporter activity"/>
    <property type="evidence" value="ECO:0007669"/>
    <property type="project" value="TreeGrafter"/>
</dbReference>